<name>A0A1E1LHX5_9HELO</name>
<dbReference type="Pfam" id="PF01137">
    <property type="entry name" value="RTC"/>
    <property type="match status" value="1"/>
</dbReference>
<evidence type="ECO:0000313" key="2">
    <source>
        <dbReference type="EMBL" id="CZT10102.1"/>
    </source>
</evidence>
<dbReference type="InterPro" id="IPR013792">
    <property type="entry name" value="RNA3'P_cycl/enolpyr_Trfase_a/b"/>
</dbReference>
<dbReference type="GO" id="GO:0006396">
    <property type="term" value="P:RNA processing"/>
    <property type="evidence" value="ECO:0007669"/>
    <property type="project" value="InterPro"/>
</dbReference>
<accession>A0A1E1LHX5</accession>
<dbReference type="STRING" id="914237.A0A1E1LHX5"/>
<dbReference type="PANTHER" id="PTHR11096:SF0">
    <property type="entry name" value="RNA 3'-TERMINAL PHOSPHATE CYCLASE"/>
    <property type="match status" value="1"/>
</dbReference>
<dbReference type="EMBL" id="FJUW01000053">
    <property type="protein sequence ID" value="CZT10102.1"/>
    <property type="molecule type" value="Genomic_DNA"/>
</dbReference>
<gene>
    <name evidence="2" type="ORF">RCO7_03224</name>
</gene>
<dbReference type="Proteomes" id="UP000178129">
    <property type="component" value="Unassembled WGS sequence"/>
</dbReference>
<dbReference type="Gene3D" id="3.65.10.20">
    <property type="entry name" value="RNA 3'-terminal phosphate cyclase domain"/>
    <property type="match status" value="1"/>
</dbReference>
<comment type="caution">
    <text evidence="2">The sequence shown here is derived from an EMBL/GenBank/DDBJ whole genome shotgun (WGS) entry which is preliminary data.</text>
</comment>
<proteinExistence type="predicted"/>
<evidence type="ECO:0000259" key="1">
    <source>
        <dbReference type="Pfam" id="PF01137"/>
    </source>
</evidence>
<dbReference type="GO" id="GO:0003963">
    <property type="term" value="F:RNA-3'-phosphate cyclase activity"/>
    <property type="evidence" value="ECO:0007669"/>
    <property type="project" value="TreeGrafter"/>
</dbReference>
<protein>
    <recommendedName>
        <fullName evidence="1">RNA 3'-terminal phosphate cyclase domain-containing protein</fullName>
    </recommendedName>
</protein>
<dbReference type="SUPFAM" id="SSF55205">
    <property type="entry name" value="EPT/RTPC-like"/>
    <property type="match status" value="1"/>
</dbReference>
<dbReference type="InParanoid" id="A0A1E1LHX5"/>
<dbReference type="InterPro" id="IPR037136">
    <property type="entry name" value="RNA3'_phos_cyclase_dom_sf"/>
</dbReference>
<dbReference type="PANTHER" id="PTHR11096">
    <property type="entry name" value="RNA 3' TERMINAL PHOSPHATE CYCLASE"/>
    <property type="match status" value="1"/>
</dbReference>
<dbReference type="Gene3D" id="3.30.360.20">
    <property type="entry name" value="RNA 3'-terminal phosphate cyclase, insert domain"/>
    <property type="match status" value="1"/>
</dbReference>
<organism evidence="2 3">
    <name type="scientific">Rhynchosporium graminicola</name>
    <dbReference type="NCBI Taxonomy" id="2792576"/>
    <lineage>
        <taxon>Eukaryota</taxon>
        <taxon>Fungi</taxon>
        <taxon>Dikarya</taxon>
        <taxon>Ascomycota</taxon>
        <taxon>Pezizomycotina</taxon>
        <taxon>Leotiomycetes</taxon>
        <taxon>Helotiales</taxon>
        <taxon>Ploettnerulaceae</taxon>
        <taxon>Rhynchosporium</taxon>
    </lineage>
</organism>
<reference evidence="3" key="1">
    <citation type="submission" date="2016-03" db="EMBL/GenBank/DDBJ databases">
        <authorList>
            <person name="Ploux O."/>
        </authorList>
    </citation>
    <scope>NUCLEOTIDE SEQUENCE [LARGE SCALE GENOMIC DNA]</scope>
    <source>
        <strain evidence="3">UK7</strain>
    </source>
</reference>
<dbReference type="InterPro" id="IPR036553">
    <property type="entry name" value="RPTC_insert"/>
</dbReference>
<evidence type="ECO:0000313" key="3">
    <source>
        <dbReference type="Proteomes" id="UP000178129"/>
    </source>
</evidence>
<dbReference type="GO" id="GO:0005634">
    <property type="term" value="C:nucleus"/>
    <property type="evidence" value="ECO:0007669"/>
    <property type="project" value="TreeGrafter"/>
</dbReference>
<dbReference type="InterPro" id="IPR023797">
    <property type="entry name" value="RNA3'_phos_cyclase_dom"/>
</dbReference>
<keyword evidence="3" id="KW-1185">Reference proteome</keyword>
<feature type="domain" description="RNA 3'-terminal phosphate cyclase" evidence="1">
    <location>
        <begin position="27"/>
        <end position="373"/>
    </location>
</feature>
<dbReference type="AlphaFoldDB" id="A0A1E1LHX5"/>
<dbReference type="InterPro" id="IPR000228">
    <property type="entry name" value="RNA3'_term_phos_cyc"/>
</dbReference>
<sequence length="436" mass="48209">MSYLSSPLPEIDPQQDFNVVLAGNEAEGRGGHIRDALIYSALLGKSIRIESTQADQSGTGGLRSEHIVTVETLAFLCDAMVIGNLQRSQVLHFCPYEADYKQNLSPYPGLTIDLKGAASIPLIALLPYILFSHLSPRTCAGYHIPKEGIILTIKAGTLTEKAPSFHYVAHVLLPTLKFIGLAGHIELDRVYKQGWHTQSATCRGLLKAWVKPLSKPLPAFQLLQRGKLVKITAIATVPSPHLLMRGRTFGQILEEQFENVIPRRIKSSPRLPTVEITVNASNQPSQYHLFLSAHTISPESHLGYEQVYPQPGVFPPELELEGEERRCYFFIRACIKGLRDELLKGSAVDEHMADILTPYRVLAAGFSTIGLHSEAGATYKNGNLLRADIDEEFELRTASFGRKTSRWLAEETTGAKFKDHHGSYETCYGIGLGHGE</sequence>